<accession>A0A0J6IIB4</accession>
<proteinExistence type="predicted"/>
<dbReference type="Proteomes" id="UP000036325">
    <property type="component" value="Unassembled WGS sequence"/>
</dbReference>
<gene>
    <name evidence="1" type="ORF">TU86_21195</name>
</gene>
<organism evidence="1 2">
    <name type="scientific">Pseudomonas weihenstephanensis</name>
    <dbReference type="NCBI Taxonomy" id="1608994"/>
    <lineage>
        <taxon>Bacteria</taxon>
        <taxon>Pseudomonadati</taxon>
        <taxon>Pseudomonadota</taxon>
        <taxon>Gammaproteobacteria</taxon>
        <taxon>Pseudomonadales</taxon>
        <taxon>Pseudomonadaceae</taxon>
        <taxon>Pseudomonas</taxon>
    </lineage>
</organism>
<name>A0A0J6IIB4_9PSED</name>
<comment type="caution">
    <text evidence="1">The sequence shown here is derived from an EMBL/GenBank/DDBJ whole genome shotgun (WGS) entry which is preliminary data.</text>
</comment>
<reference evidence="1 2" key="1">
    <citation type="submission" date="2015-02" db="EMBL/GenBank/DDBJ databases">
        <title>Pseudomonas helleri sp. nov. and Pseudomonas weihenstephanensis sp. nov., isolated from raw cows milk.</title>
        <authorList>
            <person name="von Neubeck M."/>
            <person name="Huptas C."/>
            <person name="Wenning M."/>
            <person name="Scherer S."/>
        </authorList>
    </citation>
    <scope>NUCLEOTIDE SEQUENCE [LARGE SCALE GENOMIC DNA]</scope>
    <source>
        <strain evidence="1 2">DSM 29166</strain>
    </source>
</reference>
<dbReference type="EMBL" id="JYLF01000012">
    <property type="protein sequence ID" value="KMN11892.1"/>
    <property type="molecule type" value="Genomic_DNA"/>
</dbReference>
<dbReference type="PATRIC" id="fig|1608994.3.peg.403"/>
<dbReference type="AlphaFoldDB" id="A0A0J6IIB4"/>
<sequence>MAEIKTRATVFTVFMYSLLRCALSHVAAVEGLYDGFAAARSFRQRRRGCGFATQAGSGYLAG</sequence>
<evidence type="ECO:0000313" key="1">
    <source>
        <dbReference type="EMBL" id="KMN11892.1"/>
    </source>
</evidence>
<evidence type="ECO:0000313" key="2">
    <source>
        <dbReference type="Proteomes" id="UP000036325"/>
    </source>
</evidence>
<protein>
    <submittedName>
        <fullName evidence="1">Uncharacterized protein</fullName>
    </submittedName>
</protein>